<dbReference type="Gene3D" id="1.10.10.10">
    <property type="entry name" value="Winged helix-like DNA-binding domain superfamily/Winged helix DNA-binding domain"/>
    <property type="match status" value="1"/>
</dbReference>
<dbReference type="RefSeq" id="WP_200310827.1">
    <property type="nucleotide sequence ID" value="NZ_JAENIM010000034.1"/>
</dbReference>
<keyword evidence="4" id="KW-0804">Transcription</keyword>
<evidence type="ECO:0000256" key="1">
    <source>
        <dbReference type="ARBA" id="ARBA00010641"/>
    </source>
</evidence>
<dbReference type="AlphaFoldDB" id="A0A8J7SM19"/>
<dbReference type="SUPFAM" id="SSF88946">
    <property type="entry name" value="Sigma2 domain of RNA polymerase sigma factors"/>
    <property type="match status" value="1"/>
</dbReference>
<organism evidence="6 7">
    <name type="scientific">Persicirhabdus sediminis</name>
    <dbReference type="NCBI Taxonomy" id="454144"/>
    <lineage>
        <taxon>Bacteria</taxon>
        <taxon>Pseudomonadati</taxon>
        <taxon>Verrucomicrobiota</taxon>
        <taxon>Verrucomicrobiia</taxon>
        <taxon>Verrucomicrobiales</taxon>
        <taxon>Verrucomicrobiaceae</taxon>
        <taxon>Persicirhabdus</taxon>
    </lineage>
</organism>
<dbReference type="InterPro" id="IPR014284">
    <property type="entry name" value="RNA_pol_sigma-70_dom"/>
</dbReference>
<comment type="caution">
    <text evidence="6">The sequence shown here is derived from an EMBL/GenBank/DDBJ whole genome shotgun (WGS) entry which is preliminary data.</text>
</comment>
<dbReference type="NCBIfam" id="TIGR02937">
    <property type="entry name" value="sigma70-ECF"/>
    <property type="match status" value="1"/>
</dbReference>
<sequence>MALTPEQERDFVGLLTKHQASIQAYIISMMPGFSGVADILQETNIILWEKREVFEFGTNFGAWANTVARFQVLKQRAKLKKADVPIMDEGVMDFLALQCDVSEEESDYRLKSLDECLRGLSEPDRCLIEARYGSRMSLREYAGEINRSEGVLRVTLYRIRQGLRRCINGKLVARSVQNV</sequence>
<evidence type="ECO:0000256" key="4">
    <source>
        <dbReference type="ARBA" id="ARBA00023163"/>
    </source>
</evidence>
<evidence type="ECO:0000256" key="2">
    <source>
        <dbReference type="ARBA" id="ARBA00023015"/>
    </source>
</evidence>
<keyword evidence="2" id="KW-0805">Transcription regulation</keyword>
<proteinExistence type="inferred from homology"/>
<dbReference type="GO" id="GO:0006352">
    <property type="term" value="P:DNA-templated transcription initiation"/>
    <property type="evidence" value="ECO:0007669"/>
    <property type="project" value="InterPro"/>
</dbReference>
<dbReference type="InterPro" id="IPR014331">
    <property type="entry name" value="RNA_pol_sigma70_ECF_RHOBA"/>
</dbReference>
<accession>A0A8J7SM19</accession>
<keyword evidence="7" id="KW-1185">Reference proteome</keyword>
<dbReference type="InterPro" id="IPR036388">
    <property type="entry name" value="WH-like_DNA-bd_sf"/>
</dbReference>
<dbReference type="Gene3D" id="1.10.1740.10">
    <property type="match status" value="1"/>
</dbReference>
<evidence type="ECO:0000313" key="7">
    <source>
        <dbReference type="Proteomes" id="UP000624703"/>
    </source>
</evidence>
<evidence type="ECO:0000259" key="5">
    <source>
        <dbReference type="Pfam" id="PF04542"/>
    </source>
</evidence>
<keyword evidence="3" id="KW-0731">Sigma factor</keyword>
<dbReference type="InterPro" id="IPR007627">
    <property type="entry name" value="RNA_pol_sigma70_r2"/>
</dbReference>
<comment type="similarity">
    <text evidence="1">Belongs to the sigma-70 factor family. ECF subfamily.</text>
</comment>
<dbReference type="PANTHER" id="PTHR43133:SF51">
    <property type="entry name" value="RNA POLYMERASE SIGMA FACTOR"/>
    <property type="match status" value="1"/>
</dbReference>
<protein>
    <submittedName>
        <fullName evidence="6">Sigma-70 family RNA polymerase sigma factor</fullName>
    </submittedName>
</protein>
<dbReference type="InterPro" id="IPR039425">
    <property type="entry name" value="RNA_pol_sigma-70-like"/>
</dbReference>
<dbReference type="NCBIfam" id="TIGR02989">
    <property type="entry name" value="Sig-70_gvs1"/>
    <property type="match status" value="1"/>
</dbReference>
<dbReference type="EMBL" id="JAENIM010000034">
    <property type="protein sequence ID" value="MBK1790803.1"/>
    <property type="molecule type" value="Genomic_DNA"/>
</dbReference>
<dbReference type="Proteomes" id="UP000624703">
    <property type="component" value="Unassembled WGS sequence"/>
</dbReference>
<dbReference type="InterPro" id="IPR013325">
    <property type="entry name" value="RNA_pol_sigma_r2"/>
</dbReference>
<dbReference type="PANTHER" id="PTHR43133">
    <property type="entry name" value="RNA POLYMERASE ECF-TYPE SIGMA FACTO"/>
    <property type="match status" value="1"/>
</dbReference>
<dbReference type="GO" id="GO:0016987">
    <property type="term" value="F:sigma factor activity"/>
    <property type="evidence" value="ECO:0007669"/>
    <property type="project" value="UniProtKB-KW"/>
</dbReference>
<feature type="domain" description="RNA polymerase sigma-70 region 2" evidence="5">
    <location>
        <begin position="15"/>
        <end position="80"/>
    </location>
</feature>
<evidence type="ECO:0000313" key="6">
    <source>
        <dbReference type="EMBL" id="MBK1790803.1"/>
    </source>
</evidence>
<evidence type="ECO:0000256" key="3">
    <source>
        <dbReference type="ARBA" id="ARBA00023082"/>
    </source>
</evidence>
<gene>
    <name evidence="6" type="ORF">JIN82_06500</name>
</gene>
<dbReference type="InterPro" id="IPR013324">
    <property type="entry name" value="RNA_pol_sigma_r3/r4-like"/>
</dbReference>
<reference evidence="6" key="1">
    <citation type="submission" date="2021-01" db="EMBL/GenBank/DDBJ databases">
        <title>Modified the classification status of verrucomicrobia.</title>
        <authorList>
            <person name="Feng X."/>
        </authorList>
    </citation>
    <scope>NUCLEOTIDE SEQUENCE</scope>
    <source>
        <strain evidence="6">_KCTC 22039</strain>
    </source>
</reference>
<name>A0A8J7SM19_9BACT</name>
<dbReference type="SUPFAM" id="SSF88659">
    <property type="entry name" value="Sigma3 and sigma4 domains of RNA polymerase sigma factors"/>
    <property type="match status" value="1"/>
</dbReference>
<dbReference type="Pfam" id="PF04542">
    <property type="entry name" value="Sigma70_r2"/>
    <property type="match status" value="1"/>
</dbReference>